<evidence type="ECO:0000256" key="1">
    <source>
        <dbReference type="SAM" id="SignalP"/>
    </source>
</evidence>
<accession>A0A4S3MKR9</accession>
<sequence>MALRSFFLATALILPAAAFAEMPVFSAQCMGNYIDADRTGTVRINGAVMDVERFNKHYYQARMESLTISISHEGGGRDLIVSFTGPGGANGVCTVLGVESAAAPAAPEGGAGGPDHFTVNVDTRLKVHSQPSTSSPTVGILPTGTVVENLGCRQAEGRNWCHIADGDVSGWAAAEFLIEGTGPVRSARATPVHAGNEASHTTERVRFPRGSTGTEFADSLAPGKSHRFVVGASNGQDLYVRIAADGPGLSYRILNPNHTALLDEVRTDMEYRGQLWQSGDHVIEVFNRGGSAMSFRVIIGVE</sequence>
<dbReference type="Gene3D" id="2.30.30.40">
    <property type="entry name" value="SH3 Domains"/>
    <property type="match status" value="1"/>
</dbReference>
<dbReference type="Pfam" id="PF08239">
    <property type="entry name" value="SH3_3"/>
    <property type="match status" value="1"/>
</dbReference>
<dbReference type="EMBL" id="SSND01000004">
    <property type="protein sequence ID" value="THD82435.1"/>
    <property type="molecule type" value="Genomic_DNA"/>
</dbReference>
<keyword evidence="4" id="KW-1185">Reference proteome</keyword>
<name>A0A4S3MKR9_9RHOB</name>
<feature type="domain" description="SH3b" evidence="2">
    <location>
        <begin position="114"/>
        <end position="181"/>
    </location>
</feature>
<organism evidence="3 4">
    <name type="scientific">Aliigemmobacter aestuarii</name>
    <dbReference type="NCBI Taxonomy" id="1445661"/>
    <lineage>
        <taxon>Bacteria</taxon>
        <taxon>Pseudomonadati</taxon>
        <taxon>Pseudomonadota</taxon>
        <taxon>Alphaproteobacteria</taxon>
        <taxon>Rhodobacterales</taxon>
        <taxon>Paracoccaceae</taxon>
        <taxon>Aliigemmobacter</taxon>
    </lineage>
</organism>
<evidence type="ECO:0000313" key="3">
    <source>
        <dbReference type="EMBL" id="THD82435.1"/>
    </source>
</evidence>
<dbReference type="Gene3D" id="2.60.120.380">
    <property type="match status" value="1"/>
</dbReference>
<dbReference type="RefSeq" id="WP_136395543.1">
    <property type="nucleotide sequence ID" value="NZ_SSND01000004.1"/>
</dbReference>
<comment type="caution">
    <text evidence="3">The sequence shown here is derived from an EMBL/GenBank/DDBJ whole genome shotgun (WGS) entry which is preliminary data.</text>
</comment>
<dbReference type="AlphaFoldDB" id="A0A4S3MKR9"/>
<gene>
    <name evidence="3" type="ORF">E7811_15445</name>
</gene>
<dbReference type="Proteomes" id="UP000309450">
    <property type="component" value="Unassembled WGS sequence"/>
</dbReference>
<proteinExistence type="predicted"/>
<dbReference type="SMART" id="SM00287">
    <property type="entry name" value="SH3b"/>
    <property type="match status" value="1"/>
</dbReference>
<evidence type="ECO:0000313" key="4">
    <source>
        <dbReference type="Proteomes" id="UP000309450"/>
    </source>
</evidence>
<keyword evidence="1" id="KW-0732">Signal</keyword>
<protein>
    <submittedName>
        <fullName evidence="3">SH3 domain-containing protein</fullName>
    </submittedName>
</protein>
<feature type="signal peptide" evidence="1">
    <location>
        <begin position="1"/>
        <end position="20"/>
    </location>
</feature>
<reference evidence="3 4" key="1">
    <citation type="submission" date="2019-04" db="EMBL/GenBank/DDBJ databases">
        <title>Draft genome sequence of Gemmobacter aestuarii sp. nov.</title>
        <authorList>
            <person name="Hameed A."/>
            <person name="Lin S.-Y."/>
            <person name="Shahina M."/>
            <person name="Lai W.-A."/>
            <person name="Young C.-C."/>
        </authorList>
    </citation>
    <scope>NUCLEOTIDE SEQUENCE [LARGE SCALE GENOMIC DNA]</scope>
    <source>
        <strain evidence="3 4">CC-PW-75</strain>
    </source>
</reference>
<evidence type="ECO:0000259" key="2">
    <source>
        <dbReference type="SMART" id="SM00287"/>
    </source>
</evidence>
<dbReference type="OrthoDB" id="964913at2"/>
<dbReference type="InterPro" id="IPR003646">
    <property type="entry name" value="SH3-like_bac-type"/>
</dbReference>
<feature type="chain" id="PRO_5020839378" evidence="1">
    <location>
        <begin position="21"/>
        <end position="302"/>
    </location>
</feature>